<dbReference type="CDD" id="cd03784">
    <property type="entry name" value="GT1_Gtf-like"/>
    <property type="match status" value="1"/>
</dbReference>
<dbReference type="InterPro" id="IPR010610">
    <property type="entry name" value="EryCIII-like_C"/>
</dbReference>
<dbReference type="Pfam" id="PF03033">
    <property type="entry name" value="Glyco_transf_28"/>
    <property type="match status" value="1"/>
</dbReference>
<gene>
    <name evidence="3" type="ORF">LX12_001493</name>
</gene>
<dbReference type="RefSeq" id="WP_253653920.1">
    <property type="nucleotide sequence ID" value="NZ_BAAAOE010000003.1"/>
</dbReference>
<evidence type="ECO:0000313" key="4">
    <source>
        <dbReference type="Proteomes" id="UP001205740"/>
    </source>
</evidence>
<organism evidence="3 4">
    <name type="scientific">Williamsia serinedens</name>
    <dbReference type="NCBI Taxonomy" id="391736"/>
    <lineage>
        <taxon>Bacteria</taxon>
        <taxon>Bacillati</taxon>
        <taxon>Actinomycetota</taxon>
        <taxon>Actinomycetes</taxon>
        <taxon>Mycobacteriales</taxon>
        <taxon>Nocardiaceae</taxon>
        <taxon>Williamsia</taxon>
    </lineage>
</organism>
<evidence type="ECO:0000259" key="2">
    <source>
        <dbReference type="Pfam" id="PF06722"/>
    </source>
</evidence>
<dbReference type="InterPro" id="IPR002213">
    <property type="entry name" value="UDP_glucos_trans"/>
</dbReference>
<keyword evidence="4" id="KW-1185">Reference proteome</keyword>
<dbReference type="SUPFAM" id="SSF53756">
    <property type="entry name" value="UDP-Glycosyltransferase/glycogen phosphorylase"/>
    <property type="match status" value="1"/>
</dbReference>
<accession>A0ABT1GZK6</accession>
<evidence type="ECO:0000259" key="1">
    <source>
        <dbReference type="Pfam" id="PF03033"/>
    </source>
</evidence>
<name>A0ABT1GZK6_9NOCA</name>
<sequence>MKVTVAANGSRGDVQPLLAVARELRDRGHDVVVGVPVNLLPLAAACGVPAQEFAPDTADLLASDLIARDLKSRDPRTRSRAIRQVTEFGAGTMDDRLLAMADGADVVVTGPLGQERGATVADHHGARFTPVHFCPIRPNRAVRVPLGPLQSIPPGRLTGAMWWAVDRFYWRSSARAADDALRSRLGMPPAAGPLGGRLAAAGLPEIQAYEPALFDDLVAEWGDLRPLVGFVDLVDGPPGGSSDGDETDSWLDDGDPPVYVGFGSMPLRDPVASYGHLLAAIAAQGRRVLLCAGPNGTAARDAVTAADIAEGAVRVTDAVDHSRVLPRCAAAVHHGGAGTTAACLRAGTPMVVASFSADQPLWGRVVAERGLGSTLPVRALGDARRLGSAVETALTDECTNSARSFAGKMIDVRDSVRVAADMIDATAGSVR</sequence>
<proteinExistence type="predicted"/>
<dbReference type="InterPro" id="IPR050426">
    <property type="entry name" value="Glycosyltransferase_28"/>
</dbReference>
<dbReference type="EMBL" id="JAMTCG010000003">
    <property type="protein sequence ID" value="MCP2160306.1"/>
    <property type="molecule type" value="Genomic_DNA"/>
</dbReference>
<dbReference type="Gene3D" id="3.40.50.2000">
    <property type="entry name" value="Glycogen Phosphorylase B"/>
    <property type="match status" value="2"/>
</dbReference>
<feature type="domain" description="Glycosyltransferase family 28 N-terminal" evidence="1">
    <location>
        <begin position="3"/>
        <end position="35"/>
    </location>
</feature>
<dbReference type="PANTHER" id="PTHR48050:SF13">
    <property type="entry name" value="STEROL 3-BETA-GLUCOSYLTRANSFERASE UGT80A2"/>
    <property type="match status" value="1"/>
</dbReference>
<dbReference type="PANTHER" id="PTHR48050">
    <property type="entry name" value="STEROL 3-BETA-GLUCOSYLTRANSFERASE"/>
    <property type="match status" value="1"/>
</dbReference>
<protein>
    <submittedName>
        <fullName evidence="3">UDP:flavonoid glycosyltransferase YjiC, YdhE family</fullName>
    </submittedName>
</protein>
<comment type="caution">
    <text evidence="3">The sequence shown here is derived from an EMBL/GenBank/DDBJ whole genome shotgun (WGS) entry which is preliminary data.</text>
</comment>
<feature type="domain" description="Erythromycin biosynthesis protein CIII-like C-terminal" evidence="2">
    <location>
        <begin position="311"/>
        <end position="399"/>
    </location>
</feature>
<reference evidence="3 4" key="1">
    <citation type="submission" date="2022-06" db="EMBL/GenBank/DDBJ databases">
        <title>Genomic Encyclopedia of Archaeal and Bacterial Type Strains, Phase II (KMG-II): from individual species to whole genera.</title>
        <authorList>
            <person name="Goeker M."/>
        </authorList>
    </citation>
    <scope>NUCLEOTIDE SEQUENCE [LARGE SCALE GENOMIC DNA]</scope>
    <source>
        <strain evidence="3 4">DSM 45037</strain>
    </source>
</reference>
<dbReference type="InterPro" id="IPR004276">
    <property type="entry name" value="GlycoTrans_28_N"/>
</dbReference>
<dbReference type="Pfam" id="PF06722">
    <property type="entry name" value="EryCIII-like_C"/>
    <property type="match status" value="1"/>
</dbReference>
<dbReference type="Proteomes" id="UP001205740">
    <property type="component" value="Unassembled WGS sequence"/>
</dbReference>
<evidence type="ECO:0000313" key="3">
    <source>
        <dbReference type="EMBL" id="MCP2160306.1"/>
    </source>
</evidence>